<evidence type="ECO:0000256" key="1">
    <source>
        <dbReference type="SAM" id="Phobius"/>
    </source>
</evidence>
<organism evidence="2 3">
    <name type="scientific">Prauserella rugosa</name>
    <dbReference type="NCBI Taxonomy" id="43354"/>
    <lineage>
        <taxon>Bacteria</taxon>
        <taxon>Bacillati</taxon>
        <taxon>Actinomycetota</taxon>
        <taxon>Actinomycetes</taxon>
        <taxon>Pseudonocardiales</taxon>
        <taxon>Pseudonocardiaceae</taxon>
        <taxon>Prauserella</taxon>
    </lineage>
</organism>
<keyword evidence="1" id="KW-0812">Transmembrane</keyword>
<proteinExistence type="predicted"/>
<feature type="transmembrane region" description="Helical" evidence="1">
    <location>
        <begin position="196"/>
        <end position="215"/>
    </location>
</feature>
<keyword evidence="1" id="KW-1133">Transmembrane helix</keyword>
<name>A0A660CDV6_9PSEU</name>
<sequence>MMGKFRRWRQDRAVRRVQPGDGRPLKRFRWWQFLSRAMLHLYLNVDGRQVVYTVDVRHGKQQDSGRVKADLYLDGLHHAEAELPARFPVPGGIIDVQVSAFGLKRCHFVPGTEHGEGGEYGGDGEGGEYQLSPDPATAEGRRMRFDIAHPTASRVVGALSVVVLVCSLFVVLSQIAAQLTKVPFVAEHIGVFGAPVHLPAWLNVALTAIAAAASVERATRLRYSRLLDGSVG</sequence>
<dbReference type="EMBL" id="VLJV01000001">
    <property type="protein sequence ID" value="TWH21516.1"/>
    <property type="molecule type" value="Genomic_DNA"/>
</dbReference>
<feature type="transmembrane region" description="Helical" evidence="1">
    <location>
        <begin position="151"/>
        <end position="176"/>
    </location>
</feature>
<accession>A0A660CDV6</accession>
<keyword evidence="3" id="KW-1185">Reference proteome</keyword>
<evidence type="ECO:0000313" key="3">
    <source>
        <dbReference type="Proteomes" id="UP000317303"/>
    </source>
</evidence>
<keyword evidence="1" id="KW-0472">Membrane</keyword>
<dbReference type="Proteomes" id="UP000317303">
    <property type="component" value="Unassembled WGS sequence"/>
</dbReference>
<dbReference type="RefSeq" id="WP_246134804.1">
    <property type="nucleotide sequence ID" value="NZ_JOIJ01000016.1"/>
</dbReference>
<protein>
    <submittedName>
        <fullName evidence="2">Uncharacterized protein</fullName>
    </submittedName>
</protein>
<dbReference type="AlphaFoldDB" id="A0A660CDV6"/>
<gene>
    <name evidence="2" type="ORF">JD82_03380</name>
</gene>
<comment type="caution">
    <text evidence="2">The sequence shown here is derived from an EMBL/GenBank/DDBJ whole genome shotgun (WGS) entry which is preliminary data.</text>
</comment>
<evidence type="ECO:0000313" key="2">
    <source>
        <dbReference type="EMBL" id="TWH21516.1"/>
    </source>
</evidence>
<reference evidence="2 3" key="1">
    <citation type="submission" date="2019-07" db="EMBL/GenBank/DDBJ databases">
        <title>R&amp;d 2014.</title>
        <authorList>
            <person name="Klenk H.-P."/>
        </authorList>
    </citation>
    <scope>NUCLEOTIDE SEQUENCE [LARGE SCALE GENOMIC DNA]</scope>
    <source>
        <strain evidence="2 3">DSM 43194</strain>
    </source>
</reference>